<name>A0A6F9Y4G2_9LACO</name>
<dbReference type="SUPFAM" id="SSF54060">
    <property type="entry name" value="His-Me finger endonucleases"/>
    <property type="match status" value="1"/>
</dbReference>
<dbReference type="RefSeq" id="WP_172577161.1">
    <property type="nucleotide sequence ID" value="NZ_BLAP01000030.1"/>
</dbReference>
<dbReference type="InterPro" id="IPR003615">
    <property type="entry name" value="HNH_nuc"/>
</dbReference>
<evidence type="ECO:0000259" key="1">
    <source>
        <dbReference type="Pfam" id="PF13392"/>
    </source>
</evidence>
<organism evidence="2">
    <name type="scientific">Ligilactobacillus agilis</name>
    <dbReference type="NCBI Taxonomy" id="1601"/>
    <lineage>
        <taxon>Bacteria</taxon>
        <taxon>Bacillati</taxon>
        <taxon>Bacillota</taxon>
        <taxon>Bacilli</taxon>
        <taxon>Lactobacillales</taxon>
        <taxon>Lactobacillaceae</taxon>
        <taxon>Ligilactobacillus</taxon>
    </lineage>
</organism>
<accession>A0A6F9Y4G2</accession>
<dbReference type="Pfam" id="PF13392">
    <property type="entry name" value="HNH_3"/>
    <property type="match status" value="1"/>
</dbReference>
<proteinExistence type="predicted"/>
<dbReference type="InterPro" id="IPR044925">
    <property type="entry name" value="His-Me_finger_sf"/>
</dbReference>
<dbReference type="AlphaFoldDB" id="A0A6F9Y4G2"/>
<comment type="caution">
    <text evidence="2">The sequence shown here is derived from an EMBL/GenBank/DDBJ whole genome shotgun (WGS) entry which is preliminary data.</text>
</comment>
<gene>
    <name evidence="2" type="ORF">SN811_08280</name>
</gene>
<protein>
    <submittedName>
        <fullName evidence="2">Phage protein</fullName>
    </submittedName>
</protein>
<evidence type="ECO:0000313" key="2">
    <source>
        <dbReference type="EMBL" id="GET12328.1"/>
    </source>
</evidence>
<feature type="domain" description="HNH nuclease" evidence="1">
    <location>
        <begin position="118"/>
        <end position="160"/>
    </location>
</feature>
<dbReference type="EMBL" id="BLAP01000030">
    <property type="protein sequence ID" value="GET12328.1"/>
    <property type="molecule type" value="Genomic_DNA"/>
</dbReference>
<dbReference type="Proteomes" id="UP000494160">
    <property type="component" value="Unassembled WGS sequence"/>
</dbReference>
<reference evidence="2" key="1">
    <citation type="submission" date="2019-10" db="EMBL/GenBank/DDBJ databases">
        <title>Lactobacillus agilis SN811 Whole Genome Sequencing Project.</title>
        <authorList>
            <person name="Suzuki S."/>
            <person name="Endo A."/>
            <person name="Maeno S."/>
            <person name="Shiwa Y."/>
            <person name="Matsutani M."/>
            <person name="Kajikawa A."/>
        </authorList>
    </citation>
    <scope>NUCLEOTIDE SEQUENCE</scope>
    <source>
        <strain evidence="2">SN811</strain>
    </source>
</reference>
<sequence length="196" mass="22755">MKQKTIDWLRETVPGKPWKEVYKLYQETFPDELRKLSYIKTVCYKNGITNGLNGQFKKNRVPWNKGMKGWYAPGSERTWFQKGQSSPNERTIGSEYDSAGYLLVKIKNEGSRYDKWRPKHILVWEKANGPVPEGHVVIFLDGNHKNFNLDNLACIPRGIHAILNRSQLRSDNADITKVRITQAELKRAIKEATRHD</sequence>
<dbReference type="Gene3D" id="3.90.75.20">
    <property type="match status" value="1"/>
</dbReference>